<keyword evidence="3" id="KW-1185">Reference proteome</keyword>
<name>A0A383VKK9_TETOB</name>
<evidence type="ECO:0000256" key="1">
    <source>
        <dbReference type="SAM" id="MobiDB-lite"/>
    </source>
</evidence>
<evidence type="ECO:0000313" key="2">
    <source>
        <dbReference type="EMBL" id="SZX65272.1"/>
    </source>
</evidence>
<dbReference type="EMBL" id="FNXT01000588">
    <property type="protein sequence ID" value="SZX65272.1"/>
    <property type="molecule type" value="Genomic_DNA"/>
</dbReference>
<accession>A0A383VKK9</accession>
<proteinExistence type="predicted"/>
<feature type="region of interest" description="Disordered" evidence="1">
    <location>
        <begin position="63"/>
        <end position="122"/>
    </location>
</feature>
<sequence length="145" mass="14675">MHAVWQDEANSSAQLAQSQTVRCDLPPILCVTSTSGQSRPAKKHESTITAAAAAAIADIAAAAAAAAAAAPPPPPPPAAAAAAATSAAARELPRGEGQRPACSCTSAASSQDRSERGRNNRCRNGRWRRPCDPCGTCANGLRSCS</sequence>
<evidence type="ECO:0000313" key="3">
    <source>
        <dbReference type="Proteomes" id="UP000256970"/>
    </source>
</evidence>
<protein>
    <submittedName>
        <fullName evidence="2">Uncharacterized protein</fullName>
    </submittedName>
</protein>
<dbReference type="Proteomes" id="UP000256970">
    <property type="component" value="Unassembled WGS sequence"/>
</dbReference>
<dbReference type="AlphaFoldDB" id="A0A383VKK9"/>
<organism evidence="2 3">
    <name type="scientific">Tetradesmus obliquus</name>
    <name type="common">Green alga</name>
    <name type="synonym">Acutodesmus obliquus</name>
    <dbReference type="NCBI Taxonomy" id="3088"/>
    <lineage>
        <taxon>Eukaryota</taxon>
        <taxon>Viridiplantae</taxon>
        <taxon>Chlorophyta</taxon>
        <taxon>core chlorophytes</taxon>
        <taxon>Chlorophyceae</taxon>
        <taxon>CS clade</taxon>
        <taxon>Sphaeropleales</taxon>
        <taxon>Scenedesmaceae</taxon>
        <taxon>Tetradesmus</taxon>
    </lineage>
</organism>
<feature type="compositionally biased region" description="Low complexity" evidence="1">
    <location>
        <begin position="79"/>
        <end position="89"/>
    </location>
</feature>
<reference evidence="2 3" key="1">
    <citation type="submission" date="2016-10" db="EMBL/GenBank/DDBJ databases">
        <authorList>
            <person name="Cai Z."/>
        </authorList>
    </citation>
    <scope>NUCLEOTIDE SEQUENCE [LARGE SCALE GENOMIC DNA]</scope>
</reference>
<gene>
    <name evidence="2" type="ORF">BQ4739_LOCUS5713</name>
</gene>